<evidence type="ECO:0000313" key="2">
    <source>
        <dbReference type="EMBL" id="AHG90597.1"/>
    </source>
</evidence>
<dbReference type="HOGENOM" id="CLU_789313_0_0_0"/>
<dbReference type="InterPro" id="IPR013317">
    <property type="entry name" value="DnaA_dom"/>
</dbReference>
<dbReference type="InParanoid" id="W0RJJ1"/>
<proteinExistence type="predicted"/>
<dbReference type="PANTHER" id="PTHR30050">
    <property type="entry name" value="CHROMOSOMAL REPLICATION INITIATOR PROTEIN DNAA"/>
    <property type="match status" value="1"/>
</dbReference>
<feature type="domain" description="Chromosomal replication initiator protein DnaA ATPAse" evidence="1">
    <location>
        <begin position="13"/>
        <end position="86"/>
    </location>
</feature>
<dbReference type="InterPro" id="IPR027417">
    <property type="entry name" value="P-loop_NTPase"/>
</dbReference>
<name>W0RJJ1_9BACT</name>
<gene>
    <name evidence="2" type="ORF">J421_3060</name>
</gene>
<dbReference type="Pfam" id="PF00308">
    <property type="entry name" value="Bac_DnaA"/>
    <property type="match status" value="1"/>
</dbReference>
<protein>
    <submittedName>
        <fullName evidence="2">Chromosomal replication initiator DnaA</fullName>
    </submittedName>
</protein>
<dbReference type="RefSeq" id="WP_025412065.1">
    <property type="nucleotide sequence ID" value="NZ_CP007128.1"/>
</dbReference>
<evidence type="ECO:0000313" key="3">
    <source>
        <dbReference type="Proteomes" id="UP000019151"/>
    </source>
</evidence>
<sequence>MTTLAAARTLVFDERFRFDTFVVGDGTREAAEAARLVAESPGARWNPLIVRAGAGQGKSHLLGAVASRARELHPGRRMLALSADEYPMPPLGDAAIVLVDDVRAGLEPTRAAALRDLVDAALAAGAQVVIAEAGTAVSREEATAWVARSARARLVRLTAPDAEVRLAIVRQAAAARSLTLAPDVLASVADEPVDSVRELLGRLGRAGTAPATERFSLGDDGDFASFLDEVAREVAAYAEPWRVRLGEASARWRAEGHDVEVLERALRESAAPDVDALLAEFERGIARQQEERAAAEREAAARDAARVAARVAAEQAARRATPAPTTPPVVNAEGWVLDWPDVRDLLVEAYR</sequence>
<dbReference type="Proteomes" id="UP000019151">
    <property type="component" value="Chromosome"/>
</dbReference>
<dbReference type="KEGG" id="gba:J421_3060"/>
<dbReference type="GO" id="GO:0003688">
    <property type="term" value="F:DNA replication origin binding"/>
    <property type="evidence" value="ECO:0007669"/>
    <property type="project" value="TreeGrafter"/>
</dbReference>
<dbReference type="eggNOG" id="COG0593">
    <property type="taxonomic scope" value="Bacteria"/>
</dbReference>
<reference evidence="2 3" key="1">
    <citation type="journal article" date="2014" name="Genome Announc.">
        <title>Genome Sequence and Methylome of Soil Bacterium Gemmatirosa kalamazoonensis KBS708T, a Member of the Rarely Cultivated Gemmatimonadetes Phylum.</title>
        <authorList>
            <person name="Debruyn J.M."/>
            <person name="Radosevich M."/>
            <person name="Wommack K.E."/>
            <person name="Polson S.W."/>
            <person name="Hauser L.J."/>
            <person name="Fawaz M.N."/>
            <person name="Korlach J."/>
            <person name="Tsai Y.C."/>
        </authorList>
    </citation>
    <scope>NUCLEOTIDE SEQUENCE [LARGE SCALE GENOMIC DNA]</scope>
    <source>
        <strain evidence="2 3">KBS708</strain>
    </source>
</reference>
<dbReference type="OrthoDB" id="9807019at2"/>
<organism evidence="2 3">
    <name type="scientific">Gemmatirosa kalamazoonensis</name>
    <dbReference type="NCBI Taxonomy" id="861299"/>
    <lineage>
        <taxon>Bacteria</taxon>
        <taxon>Pseudomonadati</taxon>
        <taxon>Gemmatimonadota</taxon>
        <taxon>Gemmatimonadia</taxon>
        <taxon>Gemmatimonadales</taxon>
        <taxon>Gemmatimonadaceae</taxon>
        <taxon>Gemmatirosa</taxon>
    </lineage>
</organism>
<keyword evidence="3" id="KW-1185">Reference proteome</keyword>
<dbReference type="AlphaFoldDB" id="W0RJJ1"/>
<dbReference type="GO" id="GO:0005886">
    <property type="term" value="C:plasma membrane"/>
    <property type="evidence" value="ECO:0007669"/>
    <property type="project" value="TreeGrafter"/>
</dbReference>
<accession>W0RJJ1</accession>
<dbReference type="Gene3D" id="3.40.50.300">
    <property type="entry name" value="P-loop containing nucleotide triphosphate hydrolases"/>
    <property type="match status" value="1"/>
</dbReference>
<evidence type="ECO:0000259" key="1">
    <source>
        <dbReference type="Pfam" id="PF00308"/>
    </source>
</evidence>
<dbReference type="SUPFAM" id="SSF52540">
    <property type="entry name" value="P-loop containing nucleoside triphosphate hydrolases"/>
    <property type="match status" value="1"/>
</dbReference>
<dbReference type="STRING" id="861299.J421_3060"/>
<dbReference type="GO" id="GO:0006270">
    <property type="term" value="P:DNA replication initiation"/>
    <property type="evidence" value="ECO:0007669"/>
    <property type="project" value="TreeGrafter"/>
</dbReference>
<dbReference type="EMBL" id="CP007128">
    <property type="protein sequence ID" value="AHG90597.1"/>
    <property type="molecule type" value="Genomic_DNA"/>
</dbReference>
<dbReference type="PATRIC" id="fig|861299.3.peg.3113"/>
<dbReference type="PANTHER" id="PTHR30050:SF2">
    <property type="entry name" value="CHROMOSOMAL REPLICATION INITIATOR PROTEIN DNAA"/>
    <property type="match status" value="1"/>
</dbReference>